<feature type="region of interest" description="Disordered" evidence="9">
    <location>
        <begin position="677"/>
        <end position="970"/>
    </location>
</feature>
<feature type="compositionally biased region" description="Basic and acidic residues" evidence="9">
    <location>
        <begin position="926"/>
        <end position="954"/>
    </location>
</feature>
<evidence type="ECO:0000313" key="11">
    <source>
        <dbReference type="EMBL" id="GAQ88020.1"/>
    </source>
</evidence>
<accession>A0A1Y1IAS4</accession>
<dbReference type="Gene3D" id="2.40.50.140">
    <property type="entry name" value="Nucleic acid-binding proteins"/>
    <property type="match status" value="1"/>
</dbReference>
<feature type="compositionally biased region" description="Basic and acidic residues" evidence="9">
    <location>
        <begin position="524"/>
        <end position="586"/>
    </location>
</feature>
<dbReference type="GO" id="GO:0008270">
    <property type="term" value="F:zinc ion binding"/>
    <property type="evidence" value="ECO:0007669"/>
    <property type="project" value="UniProtKB-KW"/>
</dbReference>
<feature type="compositionally biased region" description="Basic and acidic residues" evidence="9">
    <location>
        <begin position="754"/>
        <end position="776"/>
    </location>
</feature>
<feature type="region of interest" description="Disordered" evidence="9">
    <location>
        <begin position="1001"/>
        <end position="1057"/>
    </location>
</feature>
<feature type="compositionally biased region" description="Basic and acidic residues" evidence="9">
    <location>
        <begin position="456"/>
        <end position="469"/>
    </location>
</feature>
<dbReference type="PANTHER" id="PTHR13454:SF11">
    <property type="entry name" value="PROTEIN MCM10 HOMOLOG"/>
    <property type="match status" value="1"/>
</dbReference>
<comment type="similarity">
    <text evidence="2">Belongs to the MCM10 family.</text>
</comment>
<dbReference type="GO" id="GO:0003697">
    <property type="term" value="F:single-stranded DNA binding"/>
    <property type="evidence" value="ECO:0000318"/>
    <property type="project" value="GO_Central"/>
</dbReference>
<evidence type="ECO:0000256" key="1">
    <source>
        <dbReference type="ARBA" id="ARBA00004123"/>
    </source>
</evidence>
<evidence type="ECO:0000256" key="4">
    <source>
        <dbReference type="ARBA" id="ARBA00022705"/>
    </source>
</evidence>
<dbReference type="InterPro" id="IPR015408">
    <property type="entry name" value="Znf_Mcm10/DnaG"/>
</dbReference>
<dbReference type="OrthoDB" id="273123at2759"/>
<dbReference type="GO" id="GO:0043596">
    <property type="term" value="C:nuclear replication fork"/>
    <property type="evidence" value="ECO:0000318"/>
    <property type="project" value="GO_Central"/>
</dbReference>
<dbReference type="InterPro" id="IPR015411">
    <property type="entry name" value="Rep_factor_Mcm10_C"/>
</dbReference>
<feature type="region of interest" description="Disordered" evidence="9">
    <location>
        <begin position="14"/>
        <end position="113"/>
    </location>
</feature>
<evidence type="ECO:0000256" key="7">
    <source>
        <dbReference type="ARBA" id="ARBA00022833"/>
    </source>
</evidence>
<evidence type="ECO:0000256" key="3">
    <source>
        <dbReference type="ARBA" id="ARBA00017770"/>
    </source>
</evidence>
<sequence length="1296" mass="140429">MEDDDTDLLLALQPDDAELGNAQTSAFEVEAAGSPPGPAGGTSARAYHSPEVDKTLGPRSRVSLSAAFGTARAGTEEKAKAKVQKTAAPAREAPKGKPRQIPGKGDNVEPHSGLKIKNPLLPSIVVKERFAGSRFLRLSKISSAFQGGTPASPWATAAVLSEKMTPRESASGRKYGLWKVTDLAGFTCSLFLFGDAFEAHWKESEGSVVGLLNAKYKEEKGGARSSAPFCLSAENGQQVFKLGTSADLGLCRGTRKDGMPCTMPINKSEGEYCQYHAAGAYQKLQKLQKAQEKGHRMDLGKGKLSREPHGRVMNNVFVSAPPAPLPRVGKSGAVNVVKPGQLQEQAEQEQRKRSNSQGSRQALAVAASIQRQQEKKADKDRNKAPSKHMTNGAIRPGPAKAPIAARAGTGPNADVTRKDKVTSVPKPASAFDRQALAGKENLKRVAGATLGLDERERKRQQLERNRLRAEGNGARTEQRDVRTGADGIRTERSEVPLRADGIRLERNGMRAGSEGTGAVAGGSRTERNGMRTELDGNRPERRDERTKADGDWTERDGLRRETDGVPEAAERKNARRNEEGTERDSNDGNAGSLHEPPEGDHQTADGCGSVKMGASTPKMENGEAARGKLTEEVLRAALKGEAVRGKLTEEALKAALKGEAEEAPRLRIEKMRSEAAGVVEPKVRTNETGKRGEELERQKDAGTERGKGTEKDGGQESLKGRGIGASGEGGSKTNAGERLKTGSGTERLPNVRTPDGEGRGKDHVQPTERPERETLTQRKHRIAARVAKMDDRGMRAVGGLKGSVRRPNAPESVDRLASNGLKEKGGTSEKRPTPDGVEQAAKRPGFETSSEREGLKPSRGTASVDENAGLSSRQEAGRERKETVREQLHSEKTGSGRNNGATERGPESGTGVPSAKGPSDNVSKAADAEASRKRPSDDVSKAAEAEASRKRATDGGEAGGDQEKERPYKCAYCESRFKTGAARRSHEHTSATCINQQVMRELSAKGNEGHGDAKKQKPDVVEPATKSSPKVEERVPTEFSEMRPRVQKRTLEGPPREDVARLKRRIVEESAKLSAQEREELVDLLRSNNKEGRSIIAGQRIKKVSASSGEGKERDPQEGGQGPRVRPADGHVAIKKGFAAAFRDVAGMEEGPRESVFRDMGDAEEIERALGSFDILEKKEELAAKMDKIQSVTVKGWRCDQCRRSTEKKPDLCVSEHHPVRFCPKLVKRFWACAVCKERTDTVGKEYPDVHCRKCDGMHFKPTGMRYAVPTKETAYAARENFMARGKEHAFSLRDE</sequence>
<dbReference type="STRING" id="105231.A0A1Y1IAS4"/>
<keyword evidence="5" id="KW-0479">Metal-binding</keyword>
<feature type="region of interest" description="Disordered" evidence="9">
    <location>
        <begin position="1087"/>
        <end position="1129"/>
    </location>
</feature>
<evidence type="ECO:0000259" key="10">
    <source>
        <dbReference type="SMART" id="SM01280"/>
    </source>
</evidence>
<feature type="region of interest" description="Disordered" evidence="9">
    <location>
        <begin position="456"/>
        <end position="626"/>
    </location>
</feature>
<feature type="compositionally biased region" description="Basic and acidic residues" evidence="9">
    <location>
        <begin position="821"/>
        <end position="833"/>
    </location>
</feature>
<feature type="compositionally biased region" description="Basic and acidic residues" evidence="9">
    <location>
        <begin position="476"/>
        <end position="508"/>
    </location>
</feature>
<name>A0A1Y1IAS4_KLENI</name>
<evidence type="ECO:0000256" key="5">
    <source>
        <dbReference type="ARBA" id="ARBA00022723"/>
    </source>
</evidence>
<dbReference type="PANTHER" id="PTHR13454">
    <property type="entry name" value="PROTEIN MCM10 HOMOLOG"/>
    <property type="match status" value="1"/>
</dbReference>
<feature type="compositionally biased region" description="Basic and acidic residues" evidence="9">
    <location>
        <begin position="372"/>
        <end position="383"/>
    </location>
</feature>
<proteinExistence type="inferred from homology"/>
<protein>
    <recommendedName>
        <fullName evidence="3">Protein MCM10 homolog</fullName>
    </recommendedName>
</protein>
<dbReference type="InterPro" id="IPR055065">
    <property type="entry name" value="OB_MCM10"/>
</dbReference>
<keyword evidence="4" id="KW-0235">DNA replication</keyword>
<feature type="compositionally biased region" description="Basic and acidic residues" evidence="9">
    <location>
        <begin position="875"/>
        <end position="894"/>
    </location>
</feature>
<keyword evidence="8" id="KW-0539">Nucleus</keyword>
<feature type="domain" description="Replication factor Mcm10 C-terminal" evidence="10">
    <location>
        <begin position="337"/>
        <end position="1292"/>
    </location>
</feature>
<keyword evidence="6" id="KW-0863">Zinc-finger</keyword>
<dbReference type="Pfam" id="PF09329">
    <property type="entry name" value="zf-primase"/>
    <property type="match status" value="1"/>
</dbReference>
<evidence type="ECO:0000256" key="8">
    <source>
        <dbReference type="ARBA" id="ARBA00023242"/>
    </source>
</evidence>
<reference evidence="11 12" key="1">
    <citation type="journal article" date="2014" name="Nat. Commun.">
        <title>Klebsormidium flaccidum genome reveals primary factors for plant terrestrial adaptation.</title>
        <authorList>
            <person name="Hori K."/>
            <person name="Maruyama F."/>
            <person name="Fujisawa T."/>
            <person name="Togashi T."/>
            <person name="Yamamoto N."/>
            <person name="Seo M."/>
            <person name="Sato S."/>
            <person name="Yamada T."/>
            <person name="Mori H."/>
            <person name="Tajima N."/>
            <person name="Moriyama T."/>
            <person name="Ikeuchi M."/>
            <person name="Watanabe M."/>
            <person name="Wada H."/>
            <person name="Kobayashi K."/>
            <person name="Saito M."/>
            <person name="Masuda T."/>
            <person name="Sasaki-Sekimoto Y."/>
            <person name="Mashiguchi K."/>
            <person name="Awai K."/>
            <person name="Shimojima M."/>
            <person name="Masuda S."/>
            <person name="Iwai M."/>
            <person name="Nobusawa T."/>
            <person name="Narise T."/>
            <person name="Kondo S."/>
            <person name="Saito H."/>
            <person name="Sato R."/>
            <person name="Murakawa M."/>
            <person name="Ihara Y."/>
            <person name="Oshima-Yamada Y."/>
            <person name="Ohtaka K."/>
            <person name="Satoh M."/>
            <person name="Sonobe K."/>
            <person name="Ishii M."/>
            <person name="Ohtani R."/>
            <person name="Kanamori-Sato M."/>
            <person name="Honoki R."/>
            <person name="Miyazaki D."/>
            <person name="Mochizuki H."/>
            <person name="Umetsu J."/>
            <person name="Higashi K."/>
            <person name="Shibata D."/>
            <person name="Kamiya Y."/>
            <person name="Sato N."/>
            <person name="Nakamura Y."/>
            <person name="Tabata S."/>
            <person name="Ida S."/>
            <person name="Kurokawa K."/>
            <person name="Ohta H."/>
        </authorList>
    </citation>
    <scope>NUCLEOTIDE SEQUENCE [LARGE SCALE GENOMIC DNA]</scope>
    <source>
        <strain evidence="11 12">NIES-2285</strain>
    </source>
</reference>
<dbReference type="SMART" id="SM01280">
    <property type="entry name" value="Mcm10"/>
    <property type="match status" value="1"/>
</dbReference>
<evidence type="ECO:0000256" key="6">
    <source>
        <dbReference type="ARBA" id="ARBA00022771"/>
    </source>
</evidence>
<dbReference type="GO" id="GO:0006270">
    <property type="term" value="P:DNA replication initiation"/>
    <property type="evidence" value="ECO:0000318"/>
    <property type="project" value="GO_Central"/>
</dbReference>
<dbReference type="EMBL" id="DF237343">
    <property type="protein sequence ID" value="GAQ88020.1"/>
    <property type="molecule type" value="Genomic_DNA"/>
</dbReference>
<dbReference type="InterPro" id="IPR040184">
    <property type="entry name" value="Mcm10"/>
</dbReference>
<dbReference type="Pfam" id="PF22379">
    <property type="entry name" value="OB_MCM10"/>
    <property type="match status" value="1"/>
</dbReference>
<feature type="compositionally biased region" description="Basic and acidic residues" evidence="9">
    <location>
        <begin position="1029"/>
        <end position="1057"/>
    </location>
</feature>
<gene>
    <name evidence="11" type="ORF">KFL_003940110</name>
</gene>
<dbReference type="Proteomes" id="UP000054558">
    <property type="component" value="Unassembled WGS sequence"/>
</dbReference>
<comment type="subcellular location">
    <subcellularLocation>
        <location evidence="1">Nucleus</location>
    </subcellularLocation>
</comment>
<feature type="compositionally biased region" description="Basic and acidic residues" evidence="9">
    <location>
        <begin position="681"/>
        <end position="714"/>
    </location>
</feature>
<dbReference type="OMA" id="CERLSEW"/>
<organism evidence="11 12">
    <name type="scientific">Klebsormidium nitens</name>
    <name type="common">Green alga</name>
    <name type="synonym">Ulothrix nitens</name>
    <dbReference type="NCBI Taxonomy" id="105231"/>
    <lineage>
        <taxon>Eukaryota</taxon>
        <taxon>Viridiplantae</taxon>
        <taxon>Streptophyta</taxon>
        <taxon>Klebsormidiophyceae</taxon>
        <taxon>Klebsormidiales</taxon>
        <taxon>Klebsormidiaceae</taxon>
        <taxon>Klebsormidium</taxon>
    </lineage>
</organism>
<feature type="region of interest" description="Disordered" evidence="9">
    <location>
        <begin position="339"/>
        <end position="426"/>
    </location>
</feature>
<dbReference type="GO" id="GO:0003688">
    <property type="term" value="F:DNA replication origin binding"/>
    <property type="evidence" value="ECO:0000318"/>
    <property type="project" value="GO_Central"/>
</dbReference>
<keyword evidence="12" id="KW-1185">Reference proteome</keyword>
<dbReference type="InterPro" id="IPR012340">
    <property type="entry name" value="NA-bd_OB-fold"/>
</dbReference>
<keyword evidence="7" id="KW-0862">Zinc</keyword>
<feature type="compositionally biased region" description="Gly residues" evidence="9">
    <location>
        <begin position="721"/>
        <end position="730"/>
    </location>
</feature>
<evidence type="ECO:0000256" key="2">
    <source>
        <dbReference type="ARBA" id="ARBA00009679"/>
    </source>
</evidence>
<feature type="compositionally biased region" description="Basic and acidic residues" evidence="9">
    <location>
        <begin position="840"/>
        <end position="856"/>
    </location>
</feature>
<evidence type="ECO:0000256" key="9">
    <source>
        <dbReference type="SAM" id="MobiDB-lite"/>
    </source>
</evidence>
<evidence type="ECO:0000313" key="12">
    <source>
        <dbReference type="Proteomes" id="UP000054558"/>
    </source>
</evidence>
<feature type="compositionally biased region" description="Basic and acidic residues" evidence="9">
    <location>
        <begin position="1007"/>
        <end position="1020"/>
    </location>
</feature>
<dbReference type="Pfam" id="PF24863">
    <property type="entry name" value="zf-CCCH_Mcm10"/>
    <property type="match status" value="1"/>
</dbReference>